<name>A0A8X8B9S6_BRACI</name>
<dbReference type="EC" id="2.3.2.26" evidence="3"/>
<organism evidence="9 10">
    <name type="scientific">Brassica carinata</name>
    <name type="common">Ethiopian mustard</name>
    <name type="synonym">Abyssinian cabbage</name>
    <dbReference type="NCBI Taxonomy" id="52824"/>
    <lineage>
        <taxon>Eukaryota</taxon>
        <taxon>Viridiplantae</taxon>
        <taxon>Streptophyta</taxon>
        <taxon>Embryophyta</taxon>
        <taxon>Tracheophyta</taxon>
        <taxon>Spermatophyta</taxon>
        <taxon>Magnoliopsida</taxon>
        <taxon>eudicotyledons</taxon>
        <taxon>Gunneridae</taxon>
        <taxon>Pentapetalae</taxon>
        <taxon>rosids</taxon>
        <taxon>malvids</taxon>
        <taxon>Brassicales</taxon>
        <taxon>Brassicaceae</taxon>
        <taxon>Brassiceae</taxon>
        <taxon>Brassica</taxon>
    </lineage>
</organism>
<sequence>MHSLPCFLEEADNILSEANSVGSSTLQLDKLQRPLTSLFEGLWSDTWGKKVWFELMSDNTASQLEERVFRIALGLLKQETTPECIRKLAFQLIACLTKRGDLATQFLGDGYLKEVFKKTVYQTEAAVIVRHLLEVDPHTLQSSMVLELKQMFNQMETLAHKNWTLIDWNLCSDFAERMAHTAARGPSLFLQTVVSICELGHYSFDDGLYIELSKTKMDTQVRIYSEECSQRHENISANFITVLHELADTLLSLFAEPEKEKMEGATIILNLLRSISLIYVHSVGVLVHRDMEISSGSTSAGIFYTILRSALLTSPTIGCKHELSEEGSSFLFLLAVCRRSMEGHTRVMEALLNLLRDFLKSSLIPDRNFAHIATFLEKVLGASKTLDASIGRALINSLIEMVKLLDTKDSEAFPFLEHALGSLKLISKAYPGHHSFSPSEVMLCDVDSINFEDGNQKNLFSFREPLTFWKPIEDGVDVDLFSSLLELRMYDYQEEQLFHHAQPSHEDEVDDQQHIKQEHQPLLSSDDLLIFLHFVLKVLVDNPQILADEHKLVKTQVLLSGLMEQNGEHFARFLLDVLHAENKTSTGDQVMISCVIFLLRRLVTSTKLSLEVFLVKDLSLLLKLLNLESEELLMQVVDLLRSVVSHATIQVEDERSKCSLDELQPSDLQILCLFFCKKGLSDDLFFSAYSVMLDLSRSHETHREIFVQRLSNLALQCISERSLGPRELIDLLHMVNSQIKREDIVRLNLDLQTVWEMVFEAIDFSGERTELYLSVFESFFRFCEITEEDHLKFAELHKVTLNQLLKENIYLLDDILSLLWKTPEVIDFASKRKYFKAKVFENGSSHSKPTLKVSVQRKQAFIQTYSLFESCDKLDVRSSIHVIFEVDWESKYPLEVGTRKSRLTLFTLGARKYLERRRRCPDSRLSASRENCAVKEAARQRSRLRGKRFQSCRCGRLASQPVKEKAREEIERNEALLPEELALEGGSVPSGGSSGSSKKKKKREEKKKRKRPWKARRCRSRRSARERRPKMGRPTRCSSLGLEVLDGFPLRHASQPTELVFRRFSKRTRSKFADHVEFSTTQATPLVGNPDRCAELTRQIRGGPRELPPVEDLFFKDDYIRSALANRRQTMVELGASTKLARTRLGVIERLRAESKKVSEKTLEEKEILKVKFEDLEAKLVADRPAKRELEKAKVAPRRRTPCRGPRGTLWRNRPKRGSAEGFAAGGHSGEGEERRVGDYAGADWRFIGEERVHNAALLNGLTREWFRLLSNGIIVQRIKEDALEPESLRPEDKKEPKPVKKEPELFSAAEYSVTYQPNPLSRVHTSFYRFIGHLVAFALSSNNILDVTFTPSFYKHMTGAEITYHDMETMDCVLYNGWKKLLQNPEELVSMGLWFRDSETAVTKENVQKYIDEEANYYMTRAIEEKLSAFLEGLYDLIPKKLVAIFNAEELRVAMSGMPTIDVRALEQTADYQNYVRDDIVIQWFWDVLESFEHGDKAKFLGFLTGTQRVPSEGLKLTIIKSADPKKLPVGHTCSKVLELPVYTSKEDLKEKLQKAIHGCDSFTFR</sequence>
<dbReference type="GO" id="GO:0000209">
    <property type="term" value="P:protein polyubiquitination"/>
    <property type="evidence" value="ECO:0007669"/>
    <property type="project" value="TreeGrafter"/>
</dbReference>
<evidence type="ECO:0000256" key="6">
    <source>
        <dbReference type="PROSITE-ProRule" id="PRU00104"/>
    </source>
</evidence>
<dbReference type="GO" id="GO:0005737">
    <property type="term" value="C:cytoplasm"/>
    <property type="evidence" value="ECO:0007669"/>
    <property type="project" value="TreeGrafter"/>
</dbReference>
<dbReference type="SUPFAM" id="SSF56204">
    <property type="entry name" value="Hect, E3 ligase catalytic domain"/>
    <property type="match status" value="1"/>
</dbReference>
<accession>A0A8X8B9S6</accession>
<gene>
    <name evidence="9" type="ORF">Bca52824_010068</name>
</gene>
<dbReference type="Proteomes" id="UP000886595">
    <property type="component" value="Unassembled WGS sequence"/>
</dbReference>
<dbReference type="EMBL" id="JAAMPC010000002">
    <property type="protein sequence ID" value="KAG2327340.1"/>
    <property type="molecule type" value="Genomic_DNA"/>
</dbReference>
<keyword evidence="5 6" id="KW-0833">Ubl conjugation pathway</keyword>
<dbReference type="SMART" id="SM00119">
    <property type="entry name" value="HECTc"/>
    <property type="match status" value="1"/>
</dbReference>
<evidence type="ECO:0000256" key="1">
    <source>
        <dbReference type="ARBA" id="ARBA00000885"/>
    </source>
</evidence>
<dbReference type="PROSITE" id="PS50237">
    <property type="entry name" value="HECT"/>
    <property type="match status" value="1"/>
</dbReference>
<evidence type="ECO:0000313" key="10">
    <source>
        <dbReference type="Proteomes" id="UP000886595"/>
    </source>
</evidence>
<dbReference type="PANTHER" id="PTHR11254:SF67">
    <property type="entry name" value="E3 UBIQUITIN-PROTEIN LIGASE HUWE1"/>
    <property type="match status" value="1"/>
</dbReference>
<dbReference type="Pfam" id="PF00632">
    <property type="entry name" value="HECT"/>
    <property type="match status" value="1"/>
</dbReference>
<feature type="active site" description="Glycyl thioester intermediate" evidence="6">
    <location>
        <position position="1535"/>
    </location>
</feature>
<dbReference type="SUPFAM" id="SSF48371">
    <property type="entry name" value="ARM repeat"/>
    <property type="match status" value="1"/>
</dbReference>
<comment type="pathway">
    <text evidence="2">Protein modification; protein ubiquitination.</text>
</comment>
<dbReference type="InterPro" id="IPR035983">
    <property type="entry name" value="Hect_E3_ubiquitin_ligase"/>
</dbReference>
<evidence type="ECO:0000256" key="5">
    <source>
        <dbReference type="ARBA" id="ARBA00022786"/>
    </source>
</evidence>
<reference evidence="9 10" key="1">
    <citation type="submission" date="2020-02" db="EMBL/GenBank/DDBJ databases">
        <authorList>
            <person name="Ma Q."/>
            <person name="Huang Y."/>
            <person name="Song X."/>
            <person name="Pei D."/>
        </authorList>
    </citation>
    <scope>NUCLEOTIDE SEQUENCE [LARGE SCALE GENOMIC DNA]</scope>
    <source>
        <strain evidence="9">Sxm20200214</strain>
        <tissue evidence="9">Leaf</tissue>
    </source>
</reference>
<keyword evidence="10" id="KW-1185">Reference proteome</keyword>
<dbReference type="Gene3D" id="3.30.2410.10">
    <property type="entry name" value="Hect, E3 ligase catalytic domain"/>
    <property type="match status" value="1"/>
</dbReference>
<dbReference type="GO" id="GO:0006511">
    <property type="term" value="P:ubiquitin-dependent protein catabolic process"/>
    <property type="evidence" value="ECO:0007669"/>
    <property type="project" value="TreeGrafter"/>
</dbReference>
<evidence type="ECO:0000256" key="2">
    <source>
        <dbReference type="ARBA" id="ARBA00004906"/>
    </source>
</evidence>
<dbReference type="InterPro" id="IPR000569">
    <property type="entry name" value="HECT_dom"/>
</dbReference>
<dbReference type="Gene3D" id="3.30.2160.10">
    <property type="entry name" value="Hect, E3 ligase catalytic domain"/>
    <property type="match status" value="1"/>
</dbReference>
<dbReference type="InterPro" id="IPR050409">
    <property type="entry name" value="E3_ubiq-protein_ligase"/>
</dbReference>
<dbReference type="PANTHER" id="PTHR11254">
    <property type="entry name" value="HECT DOMAIN UBIQUITIN-PROTEIN LIGASE"/>
    <property type="match status" value="1"/>
</dbReference>
<proteinExistence type="predicted"/>
<feature type="region of interest" description="Disordered" evidence="7">
    <location>
        <begin position="981"/>
        <end position="1038"/>
    </location>
</feature>
<evidence type="ECO:0000256" key="4">
    <source>
        <dbReference type="ARBA" id="ARBA00022679"/>
    </source>
</evidence>
<protein>
    <recommendedName>
        <fullName evidence="3">HECT-type E3 ubiquitin transferase</fullName>
        <ecNumber evidence="3">2.3.2.26</ecNumber>
    </recommendedName>
</protein>
<dbReference type="InterPro" id="IPR016024">
    <property type="entry name" value="ARM-type_fold"/>
</dbReference>
<comment type="caution">
    <text evidence="9">The sequence shown here is derived from an EMBL/GenBank/DDBJ whole genome shotgun (WGS) entry which is preliminary data.</text>
</comment>
<dbReference type="OrthoDB" id="8068875at2759"/>
<evidence type="ECO:0000256" key="7">
    <source>
        <dbReference type="SAM" id="MobiDB-lite"/>
    </source>
</evidence>
<comment type="catalytic activity">
    <reaction evidence="1">
        <text>S-ubiquitinyl-[E2 ubiquitin-conjugating enzyme]-L-cysteine + [acceptor protein]-L-lysine = [E2 ubiquitin-conjugating enzyme]-L-cysteine + N(6)-ubiquitinyl-[acceptor protein]-L-lysine.</text>
        <dbReference type="EC" id="2.3.2.26"/>
    </reaction>
</comment>
<keyword evidence="4" id="KW-0808">Transferase</keyword>
<feature type="domain" description="HECT" evidence="8">
    <location>
        <begin position="1261"/>
        <end position="1567"/>
    </location>
</feature>
<evidence type="ECO:0000256" key="3">
    <source>
        <dbReference type="ARBA" id="ARBA00012485"/>
    </source>
</evidence>
<evidence type="ECO:0000313" key="9">
    <source>
        <dbReference type="EMBL" id="KAG2327340.1"/>
    </source>
</evidence>
<dbReference type="Gene3D" id="3.90.1750.10">
    <property type="entry name" value="Hect, E3 ligase catalytic domains"/>
    <property type="match status" value="2"/>
</dbReference>
<evidence type="ECO:0000259" key="8">
    <source>
        <dbReference type="PROSITE" id="PS50237"/>
    </source>
</evidence>
<dbReference type="GO" id="GO:0061630">
    <property type="term" value="F:ubiquitin protein ligase activity"/>
    <property type="evidence" value="ECO:0007669"/>
    <property type="project" value="UniProtKB-EC"/>
</dbReference>
<feature type="compositionally biased region" description="Basic residues" evidence="7">
    <location>
        <begin position="997"/>
        <end position="1033"/>
    </location>
</feature>
<feature type="region of interest" description="Disordered" evidence="7">
    <location>
        <begin position="1191"/>
        <end position="1235"/>
    </location>
</feature>